<name>A0A0L0RY46_ALLM3</name>
<dbReference type="AlphaFoldDB" id="A0A0L0RY46"/>
<feature type="compositionally biased region" description="Basic residues" evidence="1">
    <location>
        <begin position="865"/>
        <end position="877"/>
    </location>
</feature>
<dbReference type="PANTHER" id="PTHR13265">
    <property type="entry name" value="THO COMPLEX SUBUNIT 1"/>
    <property type="match status" value="1"/>
</dbReference>
<dbReference type="STRING" id="578462.A0A0L0RY46"/>
<feature type="compositionally biased region" description="Basic and acidic residues" evidence="1">
    <location>
        <begin position="929"/>
        <end position="946"/>
    </location>
</feature>
<reference evidence="2 3" key="1">
    <citation type="submission" date="2009-11" db="EMBL/GenBank/DDBJ databases">
        <title>Annotation of Allomyces macrogynus ATCC 38327.</title>
        <authorList>
            <consortium name="The Broad Institute Genome Sequencing Platform"/>
            <person name="Russ C."/>
            <person name="Cuomo C."/>
            <person name="Burger G."/>
            <person name="Gray M.W."/>
            <person name="Holland P.W.H."/>
            <person name="King N."/>
            <person name="Lang F.B.F."/>
            <person name="Roger A.J."/>
            <person name="Ruiz-Trillo I."/>
            <person name="Young S.K."/>
            <person name="Zeng Q."/>
            <person name="Gargeya S."/>
            <person name="Fitzgerald M."/>
            <person name="Haas B."/>
            <person name="Abouelleil A."/>
            <person name="Alvarado L."/>
            <person name="Arachchi H.M."/>
            <person name="Berlin A."/>
            <person name="Chapman S.B."/>
            <person name="Gearin G."/>
            <person name="Goldberg J."/>
            <person name="Griggs A."/>
            <person name="Gujja S."/>
            <person name="Hansen M."/>
            <person name="Heiman D."/>
            <person name="Howarth C."/>
            <person name="Larimer J."/>
            <person name="Lui A."/>
            <person name="MacDonald P.J.P."/>
            <person name="McCowen C."/>
            <person name="Montmayeur A."/>
            <person name="Murphy C."/>
            <person name="Neiman D."/>
            <person name="Pearson M."/>
            <person name="Priest M."/>
            <person name="Roberts A."/>
            <person name="Saif S."/>
            <person name="Shea T."/>
            <person name="Sisk P."/>
            <person name="Stolte C."/>
            <person name="Sykes S."/>
            <person name="Wortman J."/>
            <person name="Nusbaum C."/>
            <person name="Birren B."/>
        </authorList>
    </citation>
    <scope>NUCLEOTIDE SEQUENCE [LARGE SCALE GENOMIC DNA]</scope>
    <source>
        <strain evidence="2 3">ATCC 38327</strain>
    </source>
</reference>
<dbReference type="InterPro" id="IPR021861">
    <property type="entry name" value="THO_THOC1"/>
</dbReference>
<keyword evidence="3" id="KW-1185">Reference proteome</keyword>
<feature type="compositionally biased region" description="Basic and acidic residues" evidence="1">
    <location>
        <begin position="1041"/>
        <end position="1082"/>
    </location>
</feature>
<accession>A0A0L0RY46</accession>
<feature type="region of interest" description="Disordered" evidence="1">
    <location>
        <begin position="592"/>
        <end position="1088"/>
    </location>
</feature>
<gene>
    <name evidence="2" type="ORF">AMAG_00896</name>
</gene>
<feature type="compositionally biased region" description="Basic and acidic residues" evidence="1">
    <location>
        <begin position="621"/>
        <end position="670"/>
    </location>
</feature>
<dbReference type="eggNOG" id="KOG2491">
    <property type="taxonomic scope" value="Eukaryota"/>
</dbReference>
<sequence>MAAPPPAAAAAAPLAGPPTGRTLVTHATSALEQLICHALDQPAPANVAALVRNRLWPLTEPAYATPAASLARRIHAMAWHVVWSTAPVAIKETSVGDPARFVRFALIYLDALLAWCELDTERAVAATAAVKSDDDAMEVVDGATPVLAESLCEAMPGGADGEHALFVDRFADVLDMTPTGHCTRILQFLLDHVPQVIHSVIRDASASVEFSRLAKKQLLAVFTSVLRRSPSLLYPDVVSTILRINTLMSSVDEASALNPRAVPNLDNITHIDTDLPRSTGPDDVQLQHRNQFYQRLWRLQQMLQDPRQFIRAQNAALLNEFLANVEECLHEFAKIAHDLKEHLRNPTKDKLMGGGGDDQHCVAGTAHDFFVSKFLTSRELFDAQITDPYFRRQVLVQFLLAFEVLQFYSDAHVRDLEPVFLAVKRNKNILPTSGTTYVTSDQVRHMKTLRTRIAVLLSRIPPNGLDFLETVLQLIRHEGMWMDWKAKYFAPKLKMPVPPLAAPIQTARIDLVAAADLPRHLGHPRLNELWNEEPEDVPSELPPIDLAQWVAQVEDEARGDLDAEYQLTRKEQWKWQTFRFYVQRHFATMTKPTTPYPIRDLVRRSLGQPDMTDAEREEEEERRREREEMEREMEEERARMEAEAEALRKEREARMAEKRWREEEERKQVEEASVAEEIEARKKAEEERKVQEEERRKRDDEQHRVQEEQRQAQDEQRRAQEEHRRAQEEHRRVQDEQQRKPADDRPKAEDLRTKLPDNDRPKPADDRPRAEDLRTKLENDCRKDGDARPAEIHLRRDQPFGGQRPDDDDRPRPIEFTVHRDQAGPARPDDGPRSDLMRGRTESTPLHPVEGPAPAAPPLADRRAPGRRRGGRDRRGRSISPPPPPQQAASSAGPSSLDQRLGFHAGAPAPTPAAPPAAHNHHQNQYQHHQFDRRPASSDSRERRWDTAPPAATQTPPPVSQGPSTSQGQPAQSGSSRLFQRLTAPASEHASQGSRSRGGSSSAGGGFGDRDDRGMREDDRYGRGDRDGGDPRGSAGGSGNGDRDWDRDRNDRSDRDRDRDRNDRDRGDRKRGGRSDRTDERSKRRRAG</sequence>
<dbReference type="GO" id="GO:0006406">
    <property type="term" value="P:mRNA export from nucleus"/>
    <property type="evidence" value="ECO:0007669"/>
    <property type="project" value="TreeGrafter"/>
</dbReference>
<evidence type="ECO:0000313" key="3">
    <source>
        <dbReference type="Proteomes" id="UP000054350"/>
    </source>
</evidence>
<feature type="compositionally biased region" description="Basic and acidic residues" evidence="1">
    <location>
        <begin position="1008"/>
        <end position="1030"/>
    </location>
</feature>
<proteinExistence type="predicted"/>
<dbReference type="PANTHER" id="PTHR13265:SF0">
    <property type="entry name" value="HPR1"/>
    <property type="match status" value="1"/>
</dbReference>
<dbReference type="Pfam" id="PF11957">
    <property type="entry name" value="efThoc1"/>
    <property type="match status" value="1"/>
</dbReference>
<dbReference type="EMBL" id="GG745328">
    <property type="protein sequence ID" value="KNE54956.1"/>
    <property type="molecule type" value="Genomic_DNA"/>
</dbReference>
<protein>
    <submittedName>
        <fullName evidence="2">Uncharacterized protein</fullName>
    </submittedName>
</protein>
<feature type="compositionally biased region" description="Low complexity" evidence="1">
    <location>
        <begin position="887"/>
        <end position="897"/>
    </location>
</feature>
<feature type="compositionally biased region" description="Basic and acidic residues" evidence="1">
    <location>
        <begin position="678"/>
        <end position="841"/>
    </location>
</feature>
<evidence type="ECO:0000256" key="1">
    <source>
        <dbReference type="SAM" id="MobiDB-lite"/>
    </source>
</evidence>
<dbReference type="Proteomes" id="UP000054350">
    <property type="component" value="Unassembled WGS sequence"/>
</dbReference>
<dbReference type="VEuPathDB" id="FungiDB:AMAG_00896"/>
<dbReference type="OrthoDB" id="9402762at2759"/>
<organism evidence="2 3">
    <name type="scientific">Allomyces macrogynus (strain ATCC 38327)</name>
    <name type="common">Allomyces javanicus var. macrogynus</name>
    <dbReference type="NCBI Taxonomy" id="578462"/>
    <lineage>
        <taxon>Eukaryota</taxon>
        <taxon>Fungi</taxon>
        <taxon>Fungi incertae sedis</taxon>
        <taxon>Blastocladiomycota</taxon>
        <taxon>Blastocladiomycetes</taxon>
        <taxon>Blastocladiales</taxon>
        <taxon>Blastocladiaceae</taxon>
        <taxon>Allomyces</taxon>
    </lineage>
</organism>
<feature type="compositionally biased region" description="Polar residues" evidence="1">
    <location>
        <begin position="961"/>
        <end position="978"/>
    </location>
</feature>
<reference evidence="3" key="2">
    <citation type="submission" date="2009-11" db="EMBL/GenBank/DDBJ databases">
        <title>The Genome Sequence of Allomyces macrogynus strain ATCC 38327.</title>
        <authorList>
            <consortium name="The Broad Institute Genome Sequencing Platform"/>
            <person name="Russ C."/>
            <person name="Cuomo C."/>
            <person name="Shea T."/>
            <person name="Young S.K."/>
            <person name="Zeng Q."/>
            <person name="Koehrsen M."/>
            <person name="Haas B."/>
            <person name="Borodovsky M."/>
            <person name="Guigo R."/>
            <person name="Alvarado L."/>
            <person name="Berlin A."/>
            <person name="Borenstein D."/>
            <person name="Chen Z."/>
            <person name="Engels R."/>
            <person name="Freedman E."/>
            <person name="Gellesch M."/>
            <person name="Goldberg J."/>
            <person name="Griggs A."/>
            <person name="Gujja S."/>
            <person name="Heiman D."/>
            <person name="Hepburn T."/>
            <person name="Howarth C."/>
            <person name="Jen D."/>
            <person name="Larson L."/>
            <person name="Lewis B."/>
            <person name="Mehta T."/>
            <person name="Park D."/>
            <person name="Pearson M."/>
            <person name="Roberts A."/>
            <person name="Saif S."/>
            <person name="Shenoy N."/>
            <person name="Sisk P."/>
            <person name="Stolte C."/>
            <person name="Sykes S."/>
            <person name="Walk T."/>
            <person name="White J."/>
            <person name="Yandava C."/>
            <person name="Burger G."/>
            <person name="Gray M.W."/>
            <person name="Holland P.W.H."/>
            <person name="King N."/>
            <person name="Lang F.B.F."/>
            <person name="Roger A.J."/>
            <person name="Ruiz-Trillo I."/>
            <person name="Lander E."/>
            <person name="Nusbaum C."/>
        </authorList>
    </citation>
    <scope>NUCLEOTIDE SEQUENCE [LARGE SCALE GENOMIC DNA]</scope>
    <source>
        <strain evidence="3">ATCC 38327</strain>
    </source>
</reference>
<dbReference type="GO" id="GO:0000445">
    <property type="term" value="C:THO complex part of transcription export complex"/>
    <property type="evidence" value="ECO:0007669"/>
    <property type="project" value="TreeGrafter"/>
</dbReference>
<evidence type="ECO:0000313" key="2">
    <source>
        <dbReference type="EMBL" id="KNE54956.1"/>
    </source>
</evidence>